<dbReference type="Proteomes" id="UP000078343">
    <property type="component" value="Unassembled WGS sequence"/>
</dbReference>
<keyword evidence="3" id="KW-1185">Reference proteome</keyword>
<proteinExistence type="predicted"/>
<dbReference type="RefSeq" id="XP_018689175.1">
    <property type="nucleotide sequence ID" value="XM_018841466.1"/>
</dbReference>
<dbReference type="Pfam" id="PF14441">
    <property type="entry name" value="OTT_1508_deam"/>
    <property type="match status" value="1"/>
</dbReference>
<gene>
    <name evidence="2" type="ORF">AYL99_09960</name>
</gene>
<dbReference type="OrthoDB" id="4851849at2759"/>
<evidence type="ECO:0000256" key="1">
    <source>
        <dbReference type="SAM" id="MobiDB-lite"/>
    </source>
</evidence>
<accession>A0A178Z7N8</accession>
<evidence type="ECO:0000313" key="2">
    <source>
        <dbReference type="EMBL" id="OAP55808.1"/>
    </source>
</evidence>
<name>A0A178Z7N8_9EURO</name>
<dbReference type="STRING" id="1367422.A0A178Z7N8"/>
<dbReference type="AlphaFoldDB" id="A0A178Z7N8"/>
<comment type="caution">
    <text evidence="2">The sequence shown here is derived from an EMBL/GenBank/DDBJ whole genome shotgun (WGS) entry which is preliminary data.</text>
</comment>
<dbReference type="EMBL" id="LVYI01000010">
    <property type="protein sequence ID" value="OAP55808.1"/>
    <property type="molecule type" value="Genomic_DNA"/>
</dbReference>
<organism evidence="2 3">
    <name type="scientific">Fonsecaea erecta</name>
    <dbReference type="NCBI Taxonomy" id="1367422"/>
    <lineage>
        <taxon>Eukaryota</taxon>
        <taxon>Fungi</taxon>
        <taxon>Dikarya</taxon>
        <taxon>Ascomycota</taxon>
        <taxon>Pezizomycotina</taxon>
        <taxon>Eurotiomycetes</taxon>
        <taxon>Chaetothyriomycetidae</taxon>
        <taxon>Chaetothyriales</taxon>
        <taxon>Herpotrichiellaceae</taxon>
        <taxon>Fonsecaea</taxon>
    </lineage>
</organism>
<protein>
    <submittedName>
        <fullName evidence="2">Uncharacterized protein</fullName>
    </submittedName>
</protein>
<dbReference type="InterPro" id="IPR027796">
    <property type="entry name" value="OTT_1508_deam-like"/>
</dbReference>
<feature type="region of interest" description="Disordered" evidence="1">
    <location>
        <begin position="200"/>
        <end position="230"/>
    </location>
</feature>
<dbReference type="GeneID" id="30014128"/>
<evidence type="ECO:0000313" key="3">
    <source>
        <dbReference type="Proteomes" id="UP000078343"/>
    </source>
</evidence>
<sequence length="360" mass="39908">MQIDKLAAYHRIPETLAREAHRRGTRPLFSNIRLEYVDPYRPVQSSISLSGKKVHCHVHAEVQMVIHYIVQPALTTPRIIGTSKAACFLCHLFITEHKIFSVSAWHGRLYDQWTIPDLKEYSSSDITALRATVQGMHHKFAQLRAKRHPWRPFPLTSRHNLQHLPIFSPTPTVPSVSRPASTVAEADEPRDISIPCLHASGTPASPGVHEPDVSEGPSVADGPPTLNQSNRTLDSEVVVESNKVRTPVLENHGLDDGHQMSGSSASISSGRILHLRPGKPRVVQFPHVNIHAEIEPPSMGMLTLREGSEGDISSAGRVVNLEDLTEGYEPSFERRDSESSIVVQFQKGGIGICYVVLEWT</sequence>
<reference evidence="2 3" key="1">
    <citation type="submission" date="2016-04" db="EMBL/GenBank/DDBJ databases">
        <title>Draft genome of Fonsecaea erecta CBS 125763.</title>
        <authorList>
            <person name="Weiss V.A."/>
            <person name="Vicente V.A."/>
            <person name="Raittz R.T."/>
            <person name="Moreno L.F."/>
            <person name="De Souza E.M."/>
            <person name="Pedrosa F.O."/>
            <person name="Steffens M.B."/>
            <person name="Faoro H."/>
            <person name="Tadra-Sfeir M.Z."/>
            <person name="Najafzadeh M.J."/>
            <person name="Felipe M.S."/>
            <person name="Teixeira M."/>
            <person name="Sun J."/>
            <person name="Xi L."/>
            <person name="Gomes R."/>
            <person name="De Azevedo C.M."/>
            <person name="Salgado C.G."/>
            <person name="Da Silva M.B."/>
            <person name="Nascimento M.F."/>
            <person name="Queiroz-Telles F."/>
            <person name="Attili D.S."/>
            <person name="Gorbushina A."/>
        </authorList>
    </citation>
    <scope>NUCLEOTIDE SEQUENCE [LARGE SCALE GENOMIC DNA]</scope>
    <source>
        <strain evidence="2 3">CBS 125763</strain>
    </source>
</reference>